<dbReference type="Pfam" id="PF07537">
    <property type="entry name" value="CamS"/>
    <property type="match status" value="1"/>
</dbReference>
<dbReference type="PIRSF" id="PIRSF012509">
    <property type="entry name" value="CamS"/>
    <property type="match status" value="1"/>
</dbReference>
<dbReference type="OrthoDB" id="9795361at2"/>
<dbReference type="Proteomes" id="UP000242088">
    <property type="component" value="Unassembled WGS sequence"/>
</dbReference>
<sequence length="401" mass="45586">MKRTLLLVIMSLVLLAACGNGNNKNDQSVNKQEDTSSNSNNVKTIATDKKVQGDNYRTILPFKESKARGVLQDNMANSYNGDDFESGLLNLSKEVFPTDDFLYQDGQYLDKDTLNNYLNPKYSKKEIDKMNDSEKKSKKASENLGLNPSHNGEDDPKKIADDSPAYLSNILEQDFYDNSDTKGSNIKGMTIGLAMNSVYYYQKEKDGETYSKNLNDDEIEKQGKAMASEILTRLRANDDLKDIPIHFAIYKQSDQNSITPGEFIANTTVDEDQTKINKWNKINEVSALLPSETAEKYNETLNNNFKQFNNNLQSYFTNFTQAVGKVKFEDKKPKQLTIDLPIDYYGQAETIGITQYVTEQAEKYFDDIDSYEIRIKDGNTSRALISKTKDDKEPQVHIYNN</sequence>
<dbReference type="Gene3D" id="3.10.570.10">
    <property type="entry name" value="sex pheromone staph- cam373 precursor domain"/>
    <property type="match status" value="1"/>
</dbReference>
<feature type="chain" id="PRO_5043158822" evidence="2">
    <location>
        <begin position="17"/>
        <end position="401"/>
    </location>
</feature>
<protein>
    <submittedName>
        <fullName evidence="3">Uncharacterized protein</fullName>
    </submittedName>
</protein>
<feature type="signal peptide" evidence="2">
    <location>
        <begin position="1"/>
        <end position="16"/>
    </location>
</feature>
<dbReference type="EMBL" id="PYZI01000007">
    <property type="protein sequence ID" value="PTF13854.1"/>
    <property type="molecule type" value="Genomic_DNA"/>
</dbReference>
<reference evidence="4" key="3">
    <citation type="submission" date="2018-03" db="EMBL/GenBank/DDBJ databases">
        <authorList>
            <person name="Naushad S."/>
        </authorList>
    </citation>
    <scope>NUCLEOTIDE SEQUENCE</scope>
    <source>
        <strain evidence="4">SNUC 1409</strain>
    </source>
</reference>
<name>A0A2K4DM50_9STAP</name>
<evidence type="ECO:0000256" key="1">
    <source>
        <dbReference type="SAM" id="MobiDB-lite"/>
    </source>
</evidence>
<dbReference type="PROSITE" id="PS51257">
    <property type="entry name" value="PROKAR_LIPOPROTEIN"/>
    <property type="match status" value="1"/>
</dbReference>
<evidence type="ECO:0000313" key="4">
    <source>
        <dbReference type="EMBL" id="PTF13854.1"/>
    </source>
</evidence>
<dbReference type="GeneID" id="48887569"/>
<gene>
    <name evidence="3" type="ORF">BUY44_06135</name>
    <name evidence="4" type="ORF">BUY47_07240</name>
</gene>
<dbReference type="CDD" id="cd13441">
    <property type="entry name" value="CamS_repeat_1"/>
    <property type="match status" value="1"/>
</dbReference>
<evidence type="ECO:0000313" key="5">
    <source>
        <dbReference type="Proteomes" id="UP000242088"/>
    </source>
</evidence>
<evidence type="ECO:0000256" key="2">
    <source>
        <dbReference type="SAM" id="SignalP"/>
    </source>
</evidence>
<dbReference type="Proteomes" id="UP000242547">
    <property type="component" value="Unassembled WGS sequence"/>
</dbReference>
<keyword evidence="5" id="KW-1185">Reference proteome</keyword>
<dbReference type="RefSeq" id="WP_103166652.1">
    <property type="nucleotide sequence ID" value="NZ_CP130489.1"/>
</dbReference>
<reference evidence="5 6" key="1">
    <citation type="journal article" date="2016" name="Front. Microbiol.">
        <title>Comprehensive Phylogenetic Analysis of Bovine Non-aureus Staphylococci Species Based on Whole-Genome Sequencing.</title>
        <authorList>
            <person name="Naushad S."/>
            <person name="Barkema H.W."/>
            <person name="Luby C."/>
            <person name="Condas L.A."/>
            <person name="Nobrega D.B."/>
            <person name="Carson D.A."/>
            <person name="De Buck J."/>
        </authorList>
    </citation>
    <scope>NUCLEOTIDE SEQUENCE [LARGE SCALE GENOMIC DNA]</scope>
    <source>
        <strain evidence="4 5">SNUC 1409</strain>
        <strain evidence="3 6">SNUC 761</strain>
    </source>
</reference>
<keyword evidence="2" id="KW-0732">Signal</keyword>
<feature type="compositionally biased region" description="Basic and acidic residues" evidence="1">
    <location>
        <begin position="125"/>
        <end position="141"/>
    </location>
</feature>
<dbReference type="InterPro" id="IPR011426">
    <property type="entry name" value="CamS"/>
</dbReference>
<feature type="compositionally biased region" description="Basic and acidic residues" evidence="1">
    <location>
        <begin position="151"/>
        <end position="161"/>
    </location>
</feature>
<proteinExistence type="predicted"/>
<comment type="caution">
    <text evidence="3">The sequence shown here is derived from an EMBL/GenBank/DDBJ whole genome shotgun (WGS) entry which is preliminary data.</text>
</comment>
<feature type="region of interest" description="Disordered" evidence="1">
    <location>
        <begin position="125"/>
        <end position="162"/>
    </location>
</feature>
<dbReference type="CDD" id="cd13440">
    <property type="entry name" value="CamS_repeat_2"/>
    <property type="match status" value="1"/>
</dbReference>
<dbReference type="EMBL" id="PYZL01000033">
    <property type="protein sequence ID" value="PTE73365.1"/>
    <property type="molecule type" value="Genomic_DNA"/>
</dbReference>
<accession>A0A2K4DM50</accession>
<feature type="region of interest" description="Disordered" evidence="1">
    <location>
        <begin position="23"/>
        <end position="42"/>
    </location>
</feature>
<evidence type="ECO:0000313" key="6">
    <source>
        <dbReference type="Proteomes" id="UP000242547"/>
    </source>
</evidence>
<reference evidence="3" key="2">
    <citation type="submission" date="2018-03" db="EMBL/GenBank/DDBJ databases">
        <authorList>
            <person name="Keele B.F."/>
        </authorList>
    </citation>
    <scope>NUCLEOTIDE SEQUENCE</scope>
    <source>
        <strain evidence="3">SNUC 761</strain>
    </source>
</reference>
<dbReference type="AlphaFoldDB" id="A0A2K4DM50"/>
<organism evidence="3 6">
    <name type="scientific">Staphylococcus devriesei</name>
    <dbReference type="NCBI Taxonomy" id="586733"/>
    <lineage>
        <taxon>Bacteria</taxon>
        <taxon>Bacillati</taxon>
        <taxon>Bacillota</taxon>
        <taxon>Bacilli</taxon>
        <taxon>Bacillales</taxon>
        <taxon>Staphylococcaceae</taxon>
        <taxon>Staphylococcus</taxon>
    </lineage>
</organism>
<evidence type="ECO:0000313" key="3">
    <source>
        <dbReference type="EMBL" id="PTE73365.1"/>
    </source>
</evidence>